<organism evidence="2">
    <name type="scientific">Rhizophora mucronata</name>
    <name type="common">Asiatic mangrove</name>
    <dbReference type="NCBI Taxonomy" id="61149"/>
    <lineage>
        <taxon>Eukaryota</taxon>
        <taxon>Viridiplantae</taxon>
        <taxon>Streptophyta</taxon>
        <taxon>Embryophyta</taxon>
        <taxon>Tracheophyta</taxon>
        <taxon>Spermatophyta</taxon>
        <taxon>Magnoliopsida</taxon>
        <taxon>eudicotyledons</taxon>
        <taxon>Gunneridae</taxon>
        <taxon>Pentapetalae</taxon>
        <taxon>rosids</taxon>
        <taxon>fabids</taxon>
        <taxon>Malpighiales</taxon>
        <taxon>Rhizophoraceae</taxon>
        <taxon>Rhizophora</taxon>
    </lineage>
</organism>
<name>A0A2P2LSN8_RHIMU</name>
<accession>A0A2P2LSN8</accession>
<feature type="signal peptide" evidence="1">
    <location>
        <begin position="1"/>
        <end position="23"/>
    </location>
</feature>
<evidence type="ECO:0000313" key="2">
    <source>
        <dbReference type="EMBL" id="MBX20982.1"/>
    </source>
</evidence>
<dbReference type="AlphaFoldDB" id="A0A2P2LSN8"/>
<evidence type="ECO:0000256" key="1">
    <source>
        <dbReference type="SAM" id="SignalP"/>
    </source>
</evidence>
<dbReference type="EMBL" id="GGEC01040498">
    <property type="protein sequence ID" value="MBX20982.1"/>
    <property type="molecule type" value="Transcribed_RNA"/>
</dbReference>
<feature type="chain" id="PRO_5015179235" evidence="1">
    <location>
        <begin position="24"/>
        <end position="69"/>
    </location>
</feature>
<reference evidence="2" key="1">
    <citation type="submission" date="2018-02" db="EMBL/GenBank/DDBJ databases">
        <title>Rhizophora mucronata_Transcriptome.</title>
        <authorList>
            <person name="Meera S.P."/>
            <person name="Sreeshan A."/>
            <person name="Augustine A."/>
        </authorList>
    </citation>
    <scope>NUCLEOTIDE SEQUENCE</scope>
    <source>
        <tissue evidence="2">Leaf</tissue>
    </source>
</reference>
<proteinExistence type="predicted"/>
<keyword evidence="1" id="KW-0732">Signal</keyword>
<sequence>MQKYIQGAYWLLTIALLHLKMTTKENPAVKNFIEEESLTICGNLLTITSRELEKKNFRLLSIKNLSCKW</sequence>
<protein>
    <submittedName>
        <fullName evidence="2">Uncharacterized protein</fullName>
    </submittedName>
</protein>